<dbReference type="PANTHER" id="PTHR14145">
    <property type="entry name" value="26S PROTESOME SUBUNIT 6"/>
    <property type="match status" value="1"/>
</dbReference>
<evidence type="ECO:0000256" key="5">
    <source>
        <dbReference type="SAM" id="Coils"/>
    </source>
</evidence>
<dbReference type="InterPro" id="IPR045135">
    <property type="entry name" value="Rpn7_N"/>
</dbReference>
<dbReference type="InterPro" id="IPR036390">
    <property type="entry name" value="WH_DNA-bd_sf"/>
</dbReference>
<evidence type="ECO:0000256" key="1">
    <source>
        <dbReference type="ARBA" id="ARBA00002187"/>
    </source>
</evidence>
<accession>A0A4Y1RIJ1</accession>
<dbReference type="Gene3D" id="1.25.40.570">
    <property type="match status" value="1"/>
</dbReference>
<keyword evidence="3 8" id="KW-0647">Proteasome</keyword>
<feature type="compositionally biased region" description="Polar residues" evidence="6">
    <location>
        <begin position="1"/>
        <end position="15"/>
    </location>
</feature>
<dbReference type="SUPFAM" id="SSF46785">
    <property type="entry name" value="Winged helix' DNA-binding domain"/>
    <property type="match status" value="1"/>
</dbReference>
<dbReference type="InterPro" id="IPR019585">
    <property type="entry name" value="Rpn7/CSN1"/>
</dbReference>
<name>A0A4Y1RIJ1_PRUDU</name>
<protein>
    <recommendedName>
        <fullName evidence="4">26S proteasome regulatory subunit RPN7</fullName>
    </recommendedName>
</protein>
<evidence type="ECO:0000256" key="4">
    <source>
        <dbReference type="ARBA" id="ARBA00075096"/>
    </source>
</evidence>
<sequence>MPRTNTHTQRNAGIQSFTSSSSKKSTKKSPTQTTSYRSAMEGQEGPQQPHLVLAHKLFLLSHPDVQDIEKVQLREEVFASVKADEMAPLYETLVSESVLPLDQSVLDSMRAKIQDELKKLDEKIADAEENLGESEVREAHLAKSLFFIRIGDKEKALEQLKVTESKTVAVGQKMDLVFYTLQLGFFYMDFDLISKSIDKAKNLFEEGGDWERKNRLKVYEGLYCMSTRNFKKAADLFLDSISTFTTYEIFPYDIFIFYTVLTSIISLDRVSLKQKVVDAPEILTVIGKIPYLTEFLNSLYDCQYKSFFAAFAGLTEQIKLDRYLHPHFRYYMREIRTVVYSQFLESYKSVTIEAMAKAFGVTVDFIDLELSRFIAAGKLHCKIDKVAGVLETNRPDAKNSLYQATIKQGDFLFNRIQKLSRVIDL</sequence>
<dbReference type="InterPro" id="IPR000717">
    <property type="entry name" value="PCI_dom"/>
</dbReference>
<evidence type="ECO:0000256" key="3">
    <source>
        <dbReference type="ARBA" id="ARBA00022942"/>
    </source>
</evidence>
<dbReference type="Pfam" id="PF10602">
    <property type="entry name" value="RPN7"/>
    <property type="match status" value="1"/>
</dbReference>
<evidence type="ECO:0000259" key="7">
    <source>
        <dbReference type="PROSITE" id="PS50250"/>
    </source>
</evidence>
<dbReference type="GO" id="GO:0000502">
    <property type="term" value="C:proteasome complex"/>
    <property type="evidence" value="ECO:0007669"/>
    <property type="project" value="UniProtKB-KW"/>
</dbReference>
<dbReference type="AlphaFoldDB" id="A0A4Y1RIJ1"/>
<reference evidence="8" key="1">
    <citation type="journal article" date="2019" name="Science">
        <title>Mutation of a bHLH transcription factor allowed almond domestication.</title>
        <authorList>
            <person name="Sanchez-Perez R."/>
            <person name="Pavan S."/>
            <person name="Mazzeo R."/>
            <person name="Moldovan C."/>
            <person name="Aiese Cigliano R."/>
            <person name="Del Cueto J."/>
            <person name="Ricciardi F."/>
            <person name="Lotti C."/>
            <person name="Ricciardi L."/>
            <person name="Dicenta F."/>
            <person name="Lopez-Marques R.L."/>
            <person name="Lindberg Moller B."/>
        </authorList>
    </citation>
    <scope>NUCLEOTIDE SEQUENCE</scope>
</reference>
<comment type="function">
    <text evidence="1">Acts as a regulatory subunit of the 26S proteasome which is involved in the ATP-dependent degradation of ubiquitinated proteins.</text>
</comment>
<dbReference type="Pfam" id="PF21154">
    <property type="entry name" value="RPN7_PSMD6_C"/>
    <property type="match status" value="1"/>
</dbReference>
<proteinExistence type="inferred from homology"/>
<feature type="region of interest" description="Disordered" evidence="6">
    <location>
        <begin position="1"/>
        <end position="46"/>
    </location>
</feature>
<dbReference type="SMART" id="SM00088">
    <property type="entry name" value="PINT"/>
    <property type="match status" value="1"/>
</dbReference>
<dbReference type="FunFam" id="1.25.40.570:FF:000005">
    <property type="entry name" value="26S proteasome regulatory subunit N7"/>
    <property type="match status" value="1"/>
</dbReference>
<evidence type="ECO:0000256" key="2">
    <source>
        <dbReference type="ARBA" id="ARBA00005717"/>
    </source>
</evidence>
<evidence type="ECO:0000313" key="8">
    <source>
        <dbReference type="EMBL" id="BBH03707.1"/>
    </source>
</evidence>
<organism evidence="8">
    <name type="scientific">Prunus dulcis</name>
    <name type="common">Almond</name>
    <name type="synonym">Amygdalus dulcis</name>
    <dbReference type="NCBI Taxonomy" id="3755"/>
    <lineage>
        <taxon>Eukaryota</taxon>
        <taxon>Viridiplantae</taxon>
        <taxon>Streptophyta</taxon>
        <taxon>Embryophyta</taxon>
        <taxon>Tracheophyta</taxon>
        <taxon>Spermatophyta</taxon>
        <taxon>Magnoliopsida</taxon>
        <taxon>eudicotyledons</taxon>
        <taxon>Gunneridae</taxon>
        <taxon>Pentapetalae</taxon>
        <taxon>rosids</taxon>
        <taxon>fabids</taxon>
        <taxon>Rosales</taxon>
        <taxon>Rosaceae</taxon>
        <taxon>Amygdaloideae</taxon>
        <taxon>Amygdaleae</taxon>
        <taxon>Prunus</taxon>
    </lineage>
</organism>
<dbReference type="PANTHER" id="PTHR14145:SF1">
    <property type="entry name" value="26S PROTEASOME NON-ATPASE REGULATORY SUBUNIT 6"/>
    <property type="match status" value="1"/>
</dbReference>
<dbReference type="PROSITE" id="PS50250">
    <property type="entry name" value="PCI"/>
    <property type="match status" value="1"/>
</dbReference>
<feature type="domain" description="PCI" evidence="7">
    <location>
        <begin position="229"/>
        <end position="397"/>
    </location>
</feature>
<keyword evidence="5" id="KW-0175">Coiled coil</keyword>
<dbReference type="InterPro" id="IPR049549">
    <property type="entry name" value="RPN7_PSMD6_C"/>
</dbReference>
<gene>
    <name evidence="8" type="ORF">Prudu_014653</name>
</gene>
<comment type="similarity">
    <text evidence="2">Belongs to the proteasome subunit S10 family.</text>
</comment>
<dbReference type="GO" id="GO:0043161">
    <property type="term" value="P:proteasome-mediated ubiquitin-dependent protein catabolic process"/>
    <property type="evidence" value="ECO:0007669"/>
    <property type="project" value="TreeGrafter"/>
</dbReference>
<evidence type="ECO:0000256" key="6">
    <source>
        <dbReference type="SAM" id="MobiDB-lite"/>
    </source>
</evidence>
<feature type="compositionally biased region" description="Low complexity" evidence="6">
    <location>
        <begin position="16"/>
        <end position="35"/>
    </location>
</feature>
<feature type="coiled-coil region" evidence="5">
    <location>
        <begin position="106"/>
        <end position="137"/>
    </location>
</feature>
<dbReference type="EMBL" id="AP019301">
    <property type="protein sequence ID" value="BBH03707.1"/>
    <property type="molecule type" value="Genomic_DNA"/>
</dbReference>
<dbReference type="Pfam" id="PF01399">
    <property type="entry name" value="PCI"/>
    <property type="match status" value="1"/>
</dbReference>